<gene>
    <name evidence="2" type="ORF">GJU40_15130</name>
</gene>
<organism evidence="2 3">
    <name type="scientific">Metabacillus lacus</name>
    <dbReference type="NCBI Taxonomy" id="1983721"/>
    <lineage>
        <taxon>Bacteria</taxon>
        <taxon>Bacillati</taxon>
        <taxon>Bacillota</taxon>
        <taxon>Bacilli</taxon>
        <taxon>Bacillales</taxon>
        <taxon>Bacillaceae</taxon>
        <taxon>Metabacillus</taxon>
    </lineage>
</organism>
<keyword evidence="1" id="KW-1133">Transmembrane helix</keyword>
<evidence type="ECO:0000256" key="1">
    <source>
        <dbReference type="SAM" id="Phobius"/>
    </source>
</evidence>
<dbReference type="InterPro" id="IPR021324">
    <property type="entry name" value="DUF2929"/>
</dbReference>
<evidence type="ECO:0000313" key="3">
    <source>
        <dbReference type="Proteomes" id="UP000448867"/>
    </source>
</evidence>
<comment type="caution">
    <text evidence="2">The sequence shown here is derived from an EMBL/GenBank/DDBJ whole genome shotgun (WGS) entry which is preliminary data.</text>
</comment>
<accession>A0A7X2LYD6</accession>
<dbReference type="OrthoDB" id="2440739at2"/>
<keyword evidence="1" id="KW-0812">Transmembrane</keyword>
<proteinExistence type="predicted"/>
<dbReference type="AlphaFoldDB" id="A0A7X2LYD6"/>
<name>A0A7X2LYD6_9BACI</name>
<evidence type="ECO:0000313" key="2">
    <source>
        <dbReference type="EMBL" id="MRX73475.1"/>
    </source>
</evidence>
<reference evidence="2 3" key="1">
    <citation type="submission" date="2019-11" db="EMBL/GenBank/DDBJ databases">
        <title>Bacillus lacus genome.</title>
        <authorList>
            <person name="Allen C.J."/>
            <person name="Newman J.D."/>
        </authorList>
    </citation>
    <scope>NUCLEOTIDE SEQUENCE [LARGE SCALE GENOMIC DNA]</scope>
    <source>
        <strain evidence="2 3">KCTC 33946</strain>
    </source>
</reference>
<keyword evidence="1" id="KW-0472">Membrane</keyword>
<dbReference type="RefSeq" id="WP_154308940.1">
    <property type="nucleotide sequence ID" value="NZ_WKKI01000036.1"/>
</dbReference>
<protein>
    <submittedName>
        <fullName evidence="2">DUF2929 family protein</fullName>
    </submittedName>
</protein>
<sequence>MRYFWTLFWAFLLVNMACYVAAAMIGSTYDFVVSSILSVIATVLIIFIGELLPNEPAENHH</sequence>
<dbReference type="Pfam" id="PF11151">
    <property type="entry name" value="DUF2929"/>
    <property type="match status" value="1"/>
</dbReference>
<keyword evidence="3" id="KW-1185">Reference proteome</keyword>
<dbReference type="EMBL" id="WKKI01000036">
    <property type="protein sequence ID" value="MRX73475.1"/>
    <property type="molecule type" value="Genomic_DNA"/>
</dbReference>
<dbReference type="Proteomes" id="UP000448867">
    <property type="component" value="Unassembled WGS sequence"/>
</dbReference>
<feature type="transmembrane region" description="Helical" evidence="1">
    <location>
        <begin position="32"/>
        <end position="52"/>
    </location>
</feature>